<protein>
    <submittedName>
        <fullName evidence="1">Uncharacterized protein</fullName>
    </submittedName>
</protein>
<evidence type="ECO:0000313" key="2">
    <source>
        <dbReference type="Proteomes" id="UP000777784"/>
    </source>
</evidence>
<gene>
    <name evidence="1" type="ORF">KJ970_09975</name>
</gene>
<dbReference type="Proteomes" id="UP000777784">
    <property type="component" value="Unassembled WGS sequence"/>
</dbReference>
<dbReference type="EMBL" id="JAHJDP010000049">
    <property type="protein sequence ID" value="MBU2691246.1"/>
    <property type="molecule type" value="Genomic_DNA"/>
</dbReference>
<comment type="caution">
    <text evidence="1">The sequence shown here is derived from an EMBL/GenBank/DDBJ whole genome shotgun (WGS) entry which is preliminary data.</text>
</comment>
<proteinExistence type="predicted"/>
<dbReference type="AlphaFoldDB" id="A0A948RWH0"/>
<sequence length="76" mass="8244">MNRTNPKATKKAKQAADLLAKAAGLMREAAEISDNTIAGGKYDFLHWATEIEQLLSCDNGEAGIKPALDKKTRTNQ</sequence>
<evidence type="ECO:0000313" key="1">
    <source>
        <dbReference type="EMBL" id="MBU2691246.1"/>
    </source>
</evidence>
<reference evidence="1" key="1">
    <citation type="submission" date="2021-05" db="EMBL/GenBank/DDBJ databases">
        <title>Energy efficiency and biological interactions define the core microbiome of deep oligotrophic groundwater.</title>
        <authorList>
            <person name="Mehrshad M."/>
            <person name="Lopez-Fernandez M."/>
            <person name="Bell E."/>
            <person name="Bernier-Latmani R."/>
            <person name="Bertilsson S."/>
            <person name="Dopson M."/>
        </authorList>
    </citation>
    <scope>NUCLEOTIDE SEQUENCE</scope>
    <source>
        <strain evidence="1">Modern_marine.mb.64</strain>
    </source>
</reference>
<organism evidence="1 2">
    <name type="scientific">Eiseniibacteriota bacterium</name>
    <dbReference type="NCBI Taxonomy" id="2212470"/>
    <lineage>
        <taxon>Bacteria</taxon>
        <taxon>Candidatus Eiseniibacteriota</taxon>
    </lineage>
</organism>
<accession>A0A948RWH0</accession>
<name>A0A948RWH0_UNCEI</name>